<sequence>MFSRHLLCNRRRHLSSLLLENVTKYSLRRHYSNTPQHRYSQIFSRSHKINPTTETNAKMPKIIGKSTRVVESEGFSVDEYVGNVASKDDQMSLAVVKVTKPYSEPFLTLHYDEWIAVVKGRVDCHVVDEQTQEEVKAVSAVAGETIFIQKGQRFKPVFPVADTEYVPVCIPAFKPERCIREDDADCRDKEEEKRIVERLEELHNDNDSSETTGVDNSNDIVGTNNNNDECSLYHMCEESLWKAAVDSDTAYFPPTFAEDGGFTHATSVPEKLIETANHFYTSSKDNWICVKLCNAKTFKNKCGIVTVFEEPKPVGSTDVKEEWKKENADKENEAAAIFPHIYGGIPVSIRGIVSAVYRMERDPSNGQFLSITGMTK</sequence>
<protein>
    <submittedName>
        <fullName evidence="1">Uncharacterized protein</fullName>
    </submittedName>
</protein>
<accession>A0A7S4ARI7</accession>
<dbReference type="InterPro" id="IPR014710">
    <property type="entry name" value="RmlC-like_jellyroll"/>
</dbReference>
<gene>
    <name evidence="1" type="ORF">PAUS00366_LOCUS17337</name>
</gene>
<dbReference type="InterPro" id="IPR009297">
    <property type="entry name" value="DUF952"/>
</dbReference>
<dbReference type="Pfam" id="PF06108">
    <property type="entry name" value="DUF952"/>
    <property type="match status" value="1"/>
</dbReference>
<evidence type="ECO:0000313" key="1">
    <source>
        <dbReference type="EMBL" id="CAE0724580.1"/>
    </source>
</evidence>
<dbReference type="AlphaFoldDB" id="A0A7S4ARI7"/>
<organism evidence="1">
    <name type="scientific">Pseudo-nitzschia australis</name>
    <dbReference type="NCBI Taxonomy" id="44445"/>
    <lineage>
        <taxon>Eukaryota</taxon>
        <taxon>Sar</taxon>
        <taxon>Stramenopiles</taxon>
        <taxon>Ochrophyta</taxon>
        <taxon>Bacillariophyta</taxon>
        <taxon>Bacillariophyceae</taxon>
        <taxon>Bacillariophycidae</taxon>
        <taxon>Bacillariales</taxon>
        <taxon>Bacillariaceae</taxon>
        <taxon>Pseudo-nitzschia</taxon>
    </lineage>
</organism>
<dbReference type="Gene3D" id="3.20.170.20">
    <property type="entry name" value="Protein of unknown function DUF952"/>
    <property type="match status" value="1"/>
</dbReference>
<proteinExistence type="predicted"/>
<dbReference type="InterPro" id="IPR011051">
    <property type="entry name" value="RmlC_Cupin_sf"/>
</dbReference>
<dbReference type="SUPFAM" id="SSF51182">
    <property type="entry name" value="RmlC-like cupins"/>
    <property type="match status" value="1"/>
</dbReference>
<dbReference type="EMBL" id="HBIX01025165">
    <property type="protein sequence ID" value="CAE0724580.1"/>
    <property type="molecule type" value="Transcribed_RNA"/>
</dbReference>
<reference evidence="1" key="1">
    <citation type="submission" date="2021-01" db="EMBL/GenBank/DDBJ databases">
        <authorList>
            <person name="Corre E."/>
            <person name="Pelletier E."/>
            <person name="Niang G."/>
            <person name="Scheremetjew M."/>
            <person name="Finn R."/>
            <person name="Kale V."/>
            <person name="Holt S."/>
            <person name="Cochrane G."/>
            <person name="Meng A."/>
            <person name="Brown T."/>
            <person name="Cohen L."/>
        </authorList>
    </citation>
    <scope>NUCLEOTIDE SEQUENCE</scope>
    <source>
        <strain evidence="1">10249 10 AB</strain>
    </source>
</reference>
<name>A0A7S4ARI7_9STRA</name>
<dbReference type="Gene3D" id="2.60.120.10">
    <property type="entry name" value="Jelly Rolls"/>
    <property type="match status" value="1"/>
</dbReference>